<dbReference type="AlphaFoldDB" id="A0AA37RGL2"/>
<evidence type="ECO:0000313" key="2">
    <source>
        <dbReference type="EMBL" id="GLO35331.1"/>
    </source>
</evidence>
<evidence type="ECO:0000313" key="3">
    <source>
        <dbReference type="Proteomes" id="UP001161257"/>
    </source>
</evidence>
<comment type="caution">
    <text evidence="2">The sequence shown here is derived from an EMBL/GenBank/DDBJ whole genome shotgun (WGS) entry which is preliminary data.</text>
</comment>
<reference evidence="2" key="1">
    <citation type="submission" date="2023-01" db="EMBL/GenBank/DDBJ databases">
        <title>Whole-genome sequence of Pseudomonas putida NBRC 14671.</title>
        <authorList>
            <person name="Morohoshi T."/>
            <person name="Someya N."/>
        </authorList>
    </citation>
    <scope>NUCLEOTIDE SEQUENCE</scope>
    <source>
        <strain evidence="2">NBRC 14671</strain>
    </source>
</reference>
<feature type="compositionally biased region" description="Basic and acidic residues" evidence="1">
    <location>
        <begin position="1"/>
        <end position="17"/>
    </location>
</feature>
<accession>A0AA37RGL2</accession>
<sequence>MARSNKGEIRELGHKDFMTNSGGNMEALREEFTRAIEEAIEECHRIKYNPTTWERMNRQHGAVEAAVRLVTSGDFQAGLKKLLAENRPELTVEAHVLQPRFSALFDRRLIELAQWRLDNAHR</sequence>
<dbReference type="EMBL" id="BSKJ01000004">
    <property type="protein sequence ID" value="GLO35331.1"/>
    <property type="molecule type" value="Genomic_DNA"/>
</dbReference>
<evidence type="ECO:0000256" key="1">
    <source>
        <dbReference type="SAM" id="MobiDB-lite"/>
    </source>
</evidence>
<protein>
    <submittedName>
        <fullName evidence="2">Uncharacterized protein</fullName>
    </submittedName>
</protein>
<organism evidence="2 3">
    <name type="scientific">Pseudomonas putida</name>
    <name type="common">Arthrobacter siderocapsulatus</name>
    <dbReference type="NCBI Taxonomy" id="303"/>
    <lineage>
        <taxon>Bacteria</taxon>
        <taxon>Pseudomonadati</taxon>
        <taxon>Pseudomonadota</taxon>
        <taxon>Gammaproteobacteria</taxon>
        <taxon>Pseudomonadales</taxon>
        <taxon>Pseudomonadaceae</taxon>
        <taxon>Pseudomonas</taxon>
    </lineage>
</organism>
<proteinExistence type="predicted"/>
<gene>
    <name evidence="2" type="ORF">PPUN14671_21640</name>
</gene>
<feature type="region of interest" description="Disordered" evidence="1">
    <location>
        <begin position="1"/>
        <end position="22"/>
    </location>
</feature>
<name>A0AA37RGL2_PSEPU</name>
<dbReference type="Proteomes" id="UP001161257">
    <property type="component" value="Unassembled WGS sequence"/>
</dbReference>